<dbReference type="InterPro" id="IPR029063">
    <property type="entry name" value="SAM-dependent_MTases_sf"/>
</dbReference>
<dbReference type="InterPro" id="IPR012340">
    <property type="entry name" value="NA-bd_OB-fold"/>
</dbReference>
<dbReference type="GO" id="GO:0070475">
    <property type="term" value="P:rRNA base methylation"/>
    <property type="evidence" value="ECO:0007669"/>
    <property type="project" value="TreeGrafter"/>
</dbReference>
<dbReference type="FunFam" id="2.40.50.1070:FF:000003">
    <property type="entry name" value="23S rRNA (Uracil-5-)-methyltransferase RumA"/>
    <property type="match status" value="1"/>
</dbReference>
<gene>
    <name evidence="7" type="ORF">SAMN02745883_01801</name>
</gene>
<feature type="binding site" evidence="4">
    <location>
        <position position="287"/>
    </location>
    <ligand>
        <name>S-adenosyl-L-methionine</name>
        <dbReference type="ChEBI" id="CHEBI:59789"/>
    </ligand>
</feature>
<keyword evidence="8" id="KW-1185">Reference proteome</keyword>
<feature type="binding site" evidence="4">
    <location>
        <position position="337"/>
    </location>
    <ligand>
        <name>S-adenosyl-L-methionine</name>
        <dbReference type="ChEBI" id="CHEBI:59789"/>
    </ligand>
</feature>
<protein>
    <submittedName>
        <fullName evidence="7">23S rRNA m(5)U-1939 methyltransferase</fullName>
    </submittedName>
</protein>
<dbReference type="PROSITE" id="PS50926">
    <property type="entry name" value="TRAM"/>
    <property type="match status" value="1"/>
</dbReference>
<dbReference type="PANTHER" id="PTHR11061">
    <property type="entry name" value="RNA M5U METHYLTRANSFERASE"/>
    <property type="match status" value="1"/>
</dbReference>
<dbReference type="PROSITE" id="PS01230">
    <property type="entry name" value="TRMA_1"/>
    <property type="match status" value="1"/>
</dbReference>
<dbReference type="FunFam" id="2.40.50.140:FF:000097">
    <property type="entry name" value="23S rRNA (uracil(1939)-C(5))-methyltransferase RlmD"/>
    <property type="match status" value="1"/>
</dbReference>
<keyword evidence="3 4" id="KW-0949">S-adenosyl-L-methionine</keyword>
<evidence type="ECO:0000256" key="2">
    <source>
        <dbReference type="ARBA" id="ARBA00022679"/>
    </source>
</evidence>
<dbReference type="STRING" id="1121266.SAMN02745883_01801"/>
<name>A0A1M6RHU5_9FIRM</name>
<feature type="binding site" evidence="4">
    <location>
        <position position="316"/>
    </location>
    <ligand>
        <name>S-adenosyl-L-methionine</name>
        <dbReference type="ChEBI" id="CHEBI:59789"/>
    </ligand>
</feature>
<dbReference type="Gene3D" id="2.40.50.1070">
    <property type="match status" value="1"/>
</dbReference>
<keyword evidence="1 4" id="KW-0489">Methyltransferase</keyword>
<feature type="active site" evidence="5">
    <location>
        <position position="412"/>
    </location>
</feature>
<dbReference type="SUPFAM" id="SSF53335">
    <property type="entry name" value="S-adenosyl-L-methionine-dependent methyltransferases"/>
    <property type="match status" value="1"/>
</dbReference>
<dbReference type="Pfam" id="PF05958">
    <property type="entry name" value="tRNA_U5-meth_tr"/>
    <property type="match status" value="1"/>
</dbReference>
<dbReference type="PANTHER" id="PTHR11061:SF30">
    <property type="entry name" value="TRNA (URACIL(54)-C(5))-METHYLTRANSFERASE"/>
    <property type="match status" value="1"/>
</dbReference>
<evidence type="ECO:0000313" key="7">
    <source>
        <dbReference type="EMBL" id="SHK31976.1"/>
    </source>
</evidence>
<dbReference type="InterPro" id="IPR030391">
    <property type="entry name" value="MeTrfase_TrmA_CS"/>
</dbReference>
<dbReference type="PROSITE" id="PS51687">
    <property type="entry name" value="SAM_MT_RNA_M5U"/>
    <property type="match status" value="1"/>
</dbReference>
<dbReference type="PROSITE" id="PS01231">
    <property type="entry name" value="TRMA_2"/>
    <property type="match status" value="1"/>
</dbReference>
<comment type="similarity">
    <text evidence="4">Belongs to the class I-like SAM-binding methyltransferase superfamily. RNA M5U methyltransferase family.</text>
</comment>
<evidence type="ECO:0000259" key="6">
    <source>
        <dbReference type="PROSITE" id="PS50926"/>
    </source>
</evidence>
<evidence type="ECO:0000256" key="3">
    <source>
        <dbReference type="ARBA" id="ARBA00022691"/>
    </source>
</evidence>
<dbReference type="EMBL" id="FRAJ01000014">
    <property type="protein sequence ID" value="SHK31976.1"/>
    <property type="molecule type" value="Genomic_DNA"/>
</dbReference>
<dbReference type="RefSeq" id="WP_072967761.1">
    <property type="nucleotide sequence ID" value="NZ_FRAJ01000014.1"/>
</dbReference>
<dbReference type="Gene3D" id="3.40.50.150">
    <property type="entry name" value="Vaccinia Virus protein VP39"/>
    <property type="match status" value="1"/>
</dbReference>
<dbReference type="NCBIfam" id="TIGR00479">
    <property type="entry name" value="rumA"/>
    <property type="match status" value="1"/>
</dbReference>
<reference evidence="7 8" key="1">
    <citation type="submission" date="2016-11" db="EMBL/GenBank/DDBJ databases">
        <authorList>
            <person name="Jaros S."/>
            <person name="Januszkiewicz K."/>
            <person name="Wedrychowicz H."/>
        </authorList>
    </citation>
    <scope>NUCLEOTIDE SEQUENCE [LARGE SCALE GENOMIC DNA]</scope>
    <source>
        <strain evidence="7 8">DSM 14501</strain>
    </source>
</reference>
<dbReference type="InterPro" id="IPR002792">
    <property type="entry name" value="TRAM_dom"/>
</dbReference>
<accession>A0A1M6RHU5</accession>
<evidence type="ECO:0000256" key="4">
    <source>
        <dbReference type="PROSITE-ProRule" id="PRU01024"/>
    </source>
</evidence>
<dbReference type="FunFam" id="3.40.50.150:FF:000009">
    <property type="entry name" value="23S rRNA (Uracil(1939)-C(5))-methyltransferase RlmD"/>
    <property type="match status" value="1"/>
</dbReference>
<dbReference type="InterPro" id="IPR030390">
    <property type="entry name" value="MeTrfase_TrmA_AS"/>
</dbReference>
<dbReference type="Pfam" id="PF01938">
    <property type="entry name" value="TRAM"/>
    <property type="match status" value="1"/>
</dbReference>
<dbReference type="InterPro" id="IPR010280">
    <property type="entry name" value="U5_MeTrfase_fam"/>
</dbReference>
<organism evidence="7 8">
    <name type="scientific">Caminicella sporogenes DSM 14501</name>
    <dbReference type="NCBI Taxonomy" id="1121266"/>
    <lineage>
        <taxon>Bacteria</taxon>
        <taxon>Bacillati</taxon>
        <taxon>Bacillota</taxon>
        <taxon>Clostridia</taxon>
        <taxon>Peptostreptococcales</taxon>
        <taxon>Caminicellaceae</taxon>
        <taxon>Caminicella</taxon>
    </lineage>
</organism>
<feature type="active site" description="Nucleophile" evidence="4">
    <location>
        <position position="412"/>
    </location>
</feature>
<dbReference type="Proteomes" id="UP000184082">
    <property type="component" value="Unassembled WGS sequence"/>
</dbReference>
<keyword evidence="2 4" id="KW-0808">Transferase</keyword>
<dbReference type="Gene3D" id="2.40.50.140">
    <property type="entry name" value="Nucleic acid-binding proteins"/>
    <property type="match status" value="1"/>
</dbReference>
<feature type="binding site" evidence="4">
    <location>
        <position position="385"/>
    </location>
    <ligand>
        <name>S-adenosyl-L-methionine</name>
        <dbReference type="ChEBI" id="CHEBI:59789"/>
    </ligand>
</feature>
<dbReference type="AlphaFoldDB" id="A0A1M6RHU5"/>
<evidence type="ECO:0000256" key="1">
    <source>
        <dbReference type="ARBA" id="ARBA00022603"/>
    </source>
</evidence>
<dbReference type="GO" id="GO:0070041">
    <property type="term" value="F:rRNA (uridine-C5-)-methyltransferase activity"/>
    <property type="evidence" value="ECO:0007669"/>
    <property type="project" value="UniProtKB-ARBA"/>
</dbReference>
<sequence>MVSIPVKEGSIYLIEIEDLGDSGEGIGRVDGFTVFVDRGVPKDKVYVKIIKLKKNYAIGEIVDFIEKSPYRIKENCLIADKCGGCQIQHIDYDYQLALKRKKVKSVVERIGKLKDVKIHDVIGMNKPYRYRNKAQFPLGMKDGKAIIGFYKKGTHEVVDTDSCLIQHEVNDKVIKVFKRFINEKKIDIYDEKTGKGLLRHVLTRVSFATGDLMIVVITNGDNLPYKDEMIKEILKEIPQTKSIIQNINKRRTNVILGSKCITLYGEDKIMDYIEDLKFEISPLSFFQVNSIQTVKLYNKALEYANLTGNEVVFDIYCGIGTISLFLSRRAKKVYGIEVVESAIEDARRNAKLNNVKNVEFFVGKAEKVVPEIYNKGLKADVVVVDPPRKGCEKIVLETIANMAPKKIVYVSCKPSTLARDLKILDELGYKTLEIQPVDMFPHTAHVESVVLIKRKHSL</sequence>
<evidence type="ECO:0000313" key="8">
    <source>
        <dbReference type="Proteomes" id="UP000184082"/>
    </source>
</evidence>
<proteinExistence type="inferred from homology"/>
<dbReference type="SUPFAM" id="SSF50249">
    <property type="entry name" value="Nucleic acid-binding proteins"/>
    <property type="match status" value="1"/>
</dbReference>
<dbReference type="CDD" id="cd02440">
    <property type="entry name" value="AdoMet_MTases"/>
    <property type="match status" value="1"/>
</dbReference>
<feature type="domain" description="TRAM" evidence="6">
    <location>
        <begin position="5"/>
        <end position="63"/>
    </location>
</feature>
<evidence type="ECO:0000256" key="5">
    <source>
        <dbReference type="PROSITE-ProRule" id="PRU10015"/>
    </source>
</evidence>